<sequence>MMPTNTERLELRRRRMAESPPILRGGFRPFFLGAAAWAITALAVWLTVFFGFVPFELLDNPLAWHRHEMLFGFVGAAIAGFVLTAVPNWTGRLPIAGGPLAALFAIWLVGRLLPFASSDHNPILILVDGGFYLLLASLLAREIIQSRNRNLPVVAIVLLFGAAGILDRLEMAGSLDSSLGWRAGLSLVVLLIAIIGGRIIPSFTRNWLSSIGAREPLPAQPRTWDKLIIALTAAALLAWLSTPSSLVSSVLLSSASAAHFFRLSKWQGWRCCSNALVWILHLGYIWLPVGLLLLAVAQVEITSETAGIHALSTGAMATMILAVMSRASLGHTGRALIASREITASYILITVAAVTRVQAALSIGDGRVALAVAGAAWFGAFGLFLFRYGPILCAPRLDENTKEGQA</sequence>
<accession>A0ABX8ZID4</accession>
<dbReference type="InterPro" id="IPR010266">
    <property type="entry name" value="NnrS"/>
</dbReference>
<gene>
    <name evidence="2" type="ORF">K3148_07490</name>
</gene>
<dbReference type="EMBL" id="CP081295">
    <property type="protein sequence ID" value="QZD88712.1"/>
    <property type="molecule type" value="Genomic_DNA"/>
</dbReference>
<keyword evidence="1" id="KW-0472">Membrane</keyword>
<evidence type="ECO:0000313" key="2">
    <source>
        <dbReference type="EMBL" id="QZD88712.1"/>
    </source>
</evidence>
<dbReference type="Proteomes" id="UP000824281">
    <property type="component" value="Chromosome"/>
</dbReference>
<dbReference type="RefSeq" id="WP_221424227.1">
    <property type="nucleotide sequence ID" value="NZ_CP081295.1"/>
</dbReference>
<organism evidence="2 3">
    <name type="scientific">Qipengyuania aurantiaca</name>
    <dbReference type="NCBI Taxonomy" id="2867233"/>
    <lineage>
        <taxon>Bacteria</taxon>
        <taxon>Pseudomonadati</taxon>
        <taxon>Pseudomonadota</taxon>
        <taxon>Alphaproteobacteria</taxon>
        <taxon>Sphingomonadales</taxon>
        <taxon>Erythrobacteraceae</taxon>
        <taxon>Qipengyuania</taxon>
    </lineage>
</organism>
<feature type="transmembrane region" description="Helical" evidence="1">
    <location>
        <begin position="181"/>
        <end position="203"/>
    </location>
</feature>
<feature type="transmembrane region" description="Helical" evidence="1">
    <location>
        <begin position="122"/>
        <end position="139"/>
    </location>
</feature>
<feature type="transmembrane region" description="Helical" evidence="1">
    <location>
        <begin position="69"/>
        <end position="86"/>
    </location>
</feature>
<keyword evidence="1" id="KW-0812">Transmembrane</keyword>
<feature type="transmembrane region" description="Helical" evidence="1">
    <location>
        <begin position="341"/>
        <end position="361"/>
    </location>
</feature>
<feature type="transmembrane region" description="Helical" evidence="1">
    <location>
        <begin position="275"/>
        <end position="296"/>
    </location>
</feature>
<dbReference type="Pfam" id="PF05940">
    <property type="entry name" value="NnrS"/>
    <property type="match status" value="1"/>
</dbReference>
<feature type="transmembrane region" description="Helical" evidence="1">
    <location>
        <begin position="93"/>
        <end position="110"/>
    </location>
</feature>
<feature type="transmembrane region" description="Helical" evidence="1">
    <location>
        <begin position="367"/>
        <end position="386"/>
    </location>
</feature>
<protein>
    <submittedName>
        <fullName evidence="2">NnrS family protein</fullName>
    </submittedName>
</protein>
<reference evidence="2 3" key="1">
    <citation type="submission" date="2021-08" db="EMBL/GenBank/DDBJ databases">
        <title>Comparative Genomics Analysis of the Genus Qipengyuania Reveals Extensive Genetic Diversity and Metabolic Versatility, Including the Description of Fifteen Novel Species.</title>
        <authorList>
            <person name="Liu Y."/>
        </authorList>
    </citation>
    <scope>NUCLEOTIDE SEQUENCE [LARGE SCALE GENOMIC DNA]</scope>
    <source>
        <strain evidence="2 3">1NDH13</strain>
    </source>
</reference>
<feature type="transmembrane region" description="Helical" evidence="1">
    <location>
        <begin position="151"/>
        <end position="169"/>
    </location>
</feature>
<feature type="transmembrane region" description="Helical" evidence="1">
    <location>
        <begin position="30"/>
        <end position="53"/>
    </location>
</feature>
<feature type="transmembrane region" description="Helical" evidence="1">
    <location>
        <begin position="308"/>
        <end position="329"/>
    </location>
</feature>
<evidence type="ECO:0000313" key="3">
    <source>
        <dbReference type="Proteomes" id="UP000824281"/>
    </source>
</evidence>
<name>A0ABX8ZID4_9SPHN</name>
<keyword evidence="3" id="KW-1185">Reference proteome</keyword>
<keyword evidence="1" id="KW-1133">Transmembrane helix</keyword>
<proteinExistence type="predicted"/>
<evidence type="ECO:0000256" key="1">
    <source>
        <dbReference type="SAM" id="Phobius"/>
    </source>
</evidence>